<name>A0ABQ2AAQ1_9BACL</name>
<comment type="catalytic activity">
    <reaction evidence="11">
        <text>dTTP + alpha-D-glucose 1-phosphate + H(+) = dTDP-alpha-D-glucose + diphosphate</text>
        <dbReference type="Rhea" id="RHEA:15225"/>
        <dbReference type="ChEBI" id="CHEBI:15378"/>
        <dbReference type="ChEBI" id="CHEBI:33019"/>
        <dbReference type="ChEBI" id="CHEBI:37568"/>
        <dbReference type="ChEBI" id="CHEBI:57477"/>
        <dbReference type="ChEBI" id="CHEBI:58601"/>
        <dbReference type="EC" id="2.7.7.24"/>
    </reaction>
</comment>
<dbReference type="Pfam" id="PF00483">
    <property type="entry name" value="NTP_transferase"/>
    <property type="match status" value="1"/>
</dbReference>
<gene>
    <name evidence="13" type="ORF">GCM10007362_48690</name>
</gene>
<comment type="caution">
    <text evidence="13">The sequence shown here is derived from an EMBL/GenBank/DDBJ whole genome shotgun (WGS) entry which is preliminary data.</text>
</comment>
<keyword evidence="14" id="KW-1185">Reference proteome</keyword>
<evidence type="ECO:0000256" key="5">
    <source>
        <dbReference type="ARBA" id="ARBA00022679"/>
    </source>
</evidence>
<keyword evidence="5" id="KW-0808">Transferase</keyword>
<dbReference type="InterPro" id="IPR029044">
    <property type="entry name" value="Nucleotide-diphossugar_trans"/>
</dbReference>
<sequence length="252" mass="27858">MEWYYMKGIILAGGTGSRLYPLTKVTNKHLLPVGKYPMIFHSVYKLKSAGIEDILIVTGKDHMGDVVNLLGSGLDMGVNFTYKVQDEAGGIAQALNLAEHFVGEDQMVVILGDNVFEDDITPFVENFRTQMLGAKILIQKVHDPKRFGVPEIDGDKIVSIEEKPQEPKSSYAVTGIYMFDHSVFDIVKTLKPSARGELEITDVNNAYIANGQLTYDVLTGWWTDAGTHASLARANELAQSIVFGEEFGKLKL</sequence>
<evidence type="ECO:0000256" key="2">
    <source>
        <dbReference type="ARBA" id="ARBA00010480"/>
    </source>
</evidence>
<dbReference type="PANTHER" id="PTHR43532">
    <property type="entry name" value="GLUCOSE-1-PHOSPHATE THYMIDYLYLTRANSFERASE"/>
    <property type="match status" value="1"/>
</dbReference>
<dbReference type="InterPro" id="IPR005835">
    <property type="entry name" value="NTP_transferase_dom"/>
</dbReference>
<dbReference type="Gene3D" id="3.90.550.10">
    <property type="entry name" value="Spore Coat Polysaccharide Biosynthesis Protein SpsA, Chain A"/>
    <property type="match status" value="1"/>
</dbReference>
<dbReference type="SUPFAM" id="SSF53448">
    <property type="entry name" value="Nucleotide-diphospho-sugar transferases"/>
    <property type="match status" value="1"/>
</dbReference>
<evidence type="ECO:0000259" key="12">
    <source>
        <dbReference type="Pfam" id="PF00483"/>
    </source>
</evidence>
<evidence type="ECO:0000313" key="13">
    <source>
        <dbReference type="EMBL" id="GGH87176.1"/>
    </source>
</evidence>
<evidence type="ECO:0000256" key="4">
    <source>
        <dbReference type="ARBA" id="ARBA00017654"/>
    </source>
</evidence>
<dbReference type="Proteomes" id="UP000605427">
    <property type="component" value="Unassembled WGS sequence"/>
</dbReference>
<comment type="similarity">
    <text evidence="2">Belongs to the glucose-1-phosphate thymidylyltransferase family.</text>
</comment>
<reference evidence="14" key="1">
    <citation type="journal article" date="2019" name="Int. J. Syst. Evol. Microbiol.">
        <title>The Global Catalogue of Microorganisms (GCM) 10K type strain sequencing project: providing services to taxonomists for standard genome sequencing and annotation.</title>
        <authorList>
            <consortium name="The Broad Institute Genomics Platform"/>
            <consortium name="The Broad Institute Genome Sequencing Center for Infectious Disease"/>
            <person name="Wu L."/>
            <person name="Ma J."/>
        </authorList>
    </citation>
    <scope>NUCLEOTIDE SEQUENCE [LARGE SCALE GENOMIC DNA]</scope>
    <source>
        <strain evidence="14">CCM 8702</strain>
    </source>
</reference>
<feature type="domain" description="Nucleotidyl transferase" evidence="12">
    <location>
        <begin position="7"/>
        <end position="237"/>
    </location>
</feature>
<protein>
    <recommendedName>
        <fullName evidence="4">Glucose-1-phosphate thymidylyltransferase</fullName>
        <ecNumber evidence="3">2.7.7.24</ecNumber>
    </recommendedName>
    <alternativeName>
        <fullName evidence="10">dTDP-glucose pyrophosphorylase</fullName>
    </alternativeName>
    <alternativeName>
        <fullName evidence="9">dTDP-glucose synthase</fullName>
    </alternativeName>
</protein>
<evidence type="ECO:0000256" key="9">
    <source>
        <dbReference type="ARBA" id="ARBA00032492"/>
    </source>
</evidence>
<dbReference type="PANTHER" id="PTHR43532:SF1">
    <property type="entry name" value="GLUCOSE-1-PHOSPHATE THYMIDYLYLTRANSFERASE 1"/>
    <property type="match status" value="1"/>
</dbReference>
<proteinExistence type="inferred from homology"/>
<organism evidence="13 14">
    <name type="scientific">Saccharibacillus endophyticus</name>
    <dbReference type="NCBI Taxonomy" id="2060666"/>
    <lineage>
        <taxon>Bacteria</taxon>
        <taxon>Bacillati</taxon>
        <taxon>Bacillota</taxon>
        <taxon>Bacilli</taxon>
        <taxon>Bacillales</taxon>
        <taxon>Paenibacillaceae</taxon>
        <taxon>Saccharibacillus</taxon>
    </lineage>
</organism>
<evidence type="ECO:0000256" key="3">
    <source>
        <dbReference type="ARBA" id="ARBA00012461"/>
    </source>
</evidence>
<evidence type="ECO:0000256" key="8">
    <source>
        <dbReference type="ARBA" id="ARBA00022842"/>
    </source>
</evidence>
<dbReference type="EMBL" id="BMDD01000008">
    <property type="protein sequence ID" value="GGH87176.1"/>
    <property type="molecule type" value="Genomic_DNA"/>
</dbReference>
<comment type="cofactor">
    <cofactor evidence="1">
        <name>Mg(2+)</name>
        <dbReference type="ChEBI" id="CHEBI:18420"/>
    </cofactor>
</comment>
<dbReference type="InterPro" id="IPR005907">
    <property type="entry name" value="G1P_thy_trans_s"/>
</dbReference>
<keyword evidence="6" id="KW-0548">Nucleotidyltransferase</keyword>
<evidence type="ECO:0000256" key="1">
    <source>
        <dbReference type="ARBA" id="ARBA00001946"/>
    </source>
</evidence>
<evidence type="ECO:0000256" key="6">
    <source>
        <dbReference type="ARBA" id="ARBA00022695"/>
    </source>
</evidence>
<dbReference type="EC" id="2.7.7.24" evidence="3"/>
<keyword evidence="7" id="KW-0479">Metal-binding</keyword>
<evidence type="ECO:0000256" key="7">
    <source>
        <dbReference type="ARBA" id="ARBA00022723"/>
    </source>
</evidence>
<evidence type="ECO:0000256" key="10">
    <source>
        <dbReference type="ARBA" id="ARBA00032598"/>
    </source>
</evidence>
<evidence type="ECO:0000256" key="11">
    <source>
        <dbReference type="ARBA" id="ARBA00049336"/>
    </source>
</evidence>
<keyword evidence="8" id="KW-0460">Magnesium</keyword>
<accession>A0ABQ2AAQ1</accession>
<evidence type="ECO:0000313" key="14">
    <source>
        <dbReference type="Proteomes" id="UP000605427"/>
    </source>
</evidence>